<reference evidence="4" key="1">
    <citation type="submission" date="2021-02" db="EMBL/GenBank/DDBJ databases">
        <authorList>
            <person name="Bekaert M."/>
        </authorList>
    </citation>
    <scope>NUCLEOTIDE SEQUENCE</scope>
    <source>
        <strain evidence="4">IoA-00</strain>
    </source>
</reference>
<feature type="repeat" description="MVP" evidence="1">
    <location>
        <begin position="49"/>
        <end position="111"/>
    </location>
</feature>
<dbReference type="PANTHER" id="PTHR14165:SF3">
    <property type="entry name" value="MAJOR VAULT PROTEIN"/>
    <property type="match status" value="1"/>
</dbReference>
<evidence type="ECO:0000313" key="4">
    <source>
        <dbReference type="EMBL" id="CAF2795044.1"/>
    </source>
</evidence>
<dbReference type="GO" id="GO:1990904">
    <property type="term" value="C:ribonucleoprotein complex"/>
    <property type="evidence" value="ECO:0007669"/>
    <property type="project" value="UniProtKB-UniRule"/>
</dbReference>
<evidence type="ECO:0000259" key="2">
    <source>
        <dbReference type="Pfam" id="PF01505"/>
    </source>
</evidence>
<evidence type="ECO:0000313" key="5">
    <source>
        <dbReference type="Proteomes" id="UP000675881"/>
    </source>
</evidence>
<dbReference type="InterPro" id="IPR043023">
    <property type="entry name" value="MVP_rep_sf"/>
</dbReference>
<evidence type="ECO:0000256" key="1">
    <source>
        <dbReference type="PROSITE-ProRule" id="PRU00571"/>
    </source>
</evidence>
<organism evidence="4 5">
    <name type="scientific">Lepeophtheirus salmonis</name>
    <name type="common">Salmon louse</name>
    <name type="synonym">Caligus salmonis</name>
    <dbReference type="NCBI Taxonomy" id="72036"/>
    <lineage>
        <taxon>Eukaryota</taxon>
        <taxon>Metazoa</taxon>
        <taxon>Ecdysozoa</taxon>
        <taxon>Arthropoda</taxon>
        <taxon>Crustacea</taxon>
        <taxon>Multicrustacea</taxon>
        <taxon>Hexanauplia</taxon>
        <taxon>Copepoda</taxon>
        <taxon>Siphonostomatoida</taxon>
        <taxon>Caligidae</taxon>
        <taxon>Lepeophtheirus</taxon>
    </lineage>
</organism>
<keyword evidence="5" id="KW-1185">Reference proteome</keyword>
<proteinExistence type="predicted"/>
<dbReference type="Gene3D" id="2.30.30.560">
    <property type="match status" value="1"/>
</dbReference>
<feature type="domain" description="Major vault protein repeat" evidence="2">
    <location>
        <begin position="161"/>
        <end position="201"/>
    </location>
</feature>
<evidence type="ECO:0000259" key="3">
    <source>
        <dbReference type="Pfam" id="PF17794"/>
    </source>
</evidence>
<accession>A0A7R8CIE9</accession>
<dbReference type="InterPro" id="IPR002499">
    <property type="entry name" value="Vault_N"/>
</dbReference>
<name>A0A7R8CIE9_LEPSM</name>
<dbReference type="Proteomes" id="UP000675881">
    <property type="component" value="Chromosome 10"/>
</dbReference>
<feature type="repeat" description="MVP" evidence="1">
    <location>
        <begin position="112"/>
        <end position="164"/>
    </location>
</feature>
<dbReference type="FunFam" id="2.30.30.550:FF:000001">
    <property type="entry name" value="major vault protein-like"/>
    <property type="match status" value="2"/>
</dbReference>
<keyword evidence="1" id="KW-0963">Cytoplasm</keyword>
<feature type="domain" description="Major vault protein repeat" evidence="3">
    <location>
        <begin position="65"/>
        <end position="104"/>
    </location>
</feature>
<gene>
    <name evidence="4" type="ORF">LSAA_2464</name>
</gene>
<dbReference type="Gene3D" id="2.30.30.550">
    <property type="entry name" value="Major Vault Protein repeat"/>
    <property type="match status" value="2"/>
</dbReference>
<dbReference type="Pfam" id="PF17794">
    <property type="entry name" value="Vault_2"/>
    <property type="match status" value="1"/>
</dbReference>
<sequence length="209" mass="23626">MSHELVKRHKMSNPMDGHSFFRIPPFFYMHVVDQTTNVTSVETGPQNLPCEGTRRCPPPSHPNGHGTIEKDRFGQIKLSHGDEEIRLQRDPFPLYPGEKLKVEVTPLTIVHSSSALLLKVIRNFTDEDKTERVAGDLYLFEGPGTYFPRKEVEVVKTITATVIHENEALKLSAARETLDRSGCKRVAGEEWLVRKPGAYLPLAQGLWIL</sequence>
<dbReference type="GO" id="GO:0005737">
    <property type="term" value="C:cytoplasm"/>
    <property type="evidence" value="ECO:0007669"/>
    <property type="project" value="UniProtKB-SubCell"/>
</dbReference>
<dbReference type="InterPro" id="IPR039059">
    <property type="entry name" value="MVP"/>
</dbReference>
<dbReference type="PROSITE" id="PS51224">
    <property type="entry name" value="MVP"/>
    <property type="match status" value="3"/>
</dbReference>
<dbReference type="Pfam" id="PF01505">
    <property type="entry name" value="Vault"/>
    <property type="match status" value="2"/>
</dbReference>
<dbReference type="InterPro" id="IPR041139">
    <property type="entry name" value="MVP_rep_dom"/>
</dbReference>
<dbReference type="Gene3D" id="2.30.30.570">
    <property type="match status" value="1"/>
</dbReference>
<dbReference type="InterPro" id="IPR041134">
    <property type="entry name" value="Vault_2"/>
</dbReference>
<feature type="domain" description="Major vault protein repeat" evidence="2">
    <location>
        <begin position="109"/>
        <end position="149"/>
    </location>
</feature>
<protein>
    <submittedName>
        <fullName evidence="4">MVP</fullName>
    </submittedName>
</protein>
<dbReference type="PANTHER" id="PTHR14165">
    <property type="entry name" value="MAJOR VAULT PROTEIN"/>
    <property type="match status" value="1"/>
</dbReference>
<comment type="subcellular location">
    <subcellularLocation>
        <location evidence="1">Cytoplasm</location>
    </subcellularLocation>
</comment>
<dbReference type="OrthoDB" id="6365499at2759"/>
<dbReference type="EMBL" id="HG994589">
    <property type="protein sequence ID" value="CAF2795044.1"/>
    <property type="molecule type" value="Genomic_DNA"/>
</dbReference>
<dbReference type="InterPro" id="IPR043179">
    <property type="entry name" value="Vault_2_sf"/>
</dbReference>
<dbReference type="AlphaFoldDB" id="A0A7R8CIE9"/>
<dbReference type="GO" id="GO:0005634">
    <property type="term" value="C:nucleus"/>
    <property type="evidence" value="ECO:0007669"/>
    <property type="project" value="TreeGrafter"/>
</dbReference>
<keyword evidence="1" id="KW-0687">Ribonucleoprotein</keyword>
<feature type="repeat" description="MVP" evidence="1">
    <location>
        <begin position="165"/>
        <end position="201"/>
    </location>
</feature>